<evidence type="ECO:0000256" key="1">
    <source>
        <dbReference type="ARBA" id="ARBA00010062"/>
    </source>
</evidence>
<sequence length="495" mass="51340">MSRSGLYSRDRRGLGKRGNSWATLAAGIFLFLGACSGSGEGDRGVTPTAAPPAPAEKPARVGLIVPLSGSHAAIGQRMRDAARLALPEGQSPAMDVFDSAAPEGPAHAAQMALDAGDRIVLGPLTTGDTQLVASVLQPANVPELAFTSDVSQARPGVWVMGLTPEQQVRRLVDAARLDGRKRFAAFLPDTALGHSMGEGLTLACQEAGLEVPQIVFHNGEADDIAQKLAQLSHRSVPAPAASSDTSGAQQDNGPSAADPLNENGGEAAPASPSSAADHQEASVTPPPFDALLLGDTGLGLARVIEVLKSDQLLIPQVRILGPMLWRAFDGKLGDLRGAWYVAFDEHQRSGYVQSYQNVYHQKPSPVADFAYDAAALAGALIRQNKLDVATLTQPKGYIGVNGLFHLRSDGRVIRALGIYQIAPGGGSQMIVPASRDLTPSSTLSVKSSSASVSAPSAVAVWSPARQADHAAPKTASGDIAVWSPSRQAHGSGATP</sequence>
<reference evidence="6" key="1">
    <citation type="submission" date="2022-07" db="EMBL/GenBank/DDBJ databases">
        <title>Bombella genomes.</title>
        <authorList>
            <person name="Harer L."/>
            <person name="Styblova S."/>
            <person name="Ehrmann M."/>
        </authorList>
    </citation>
    <scope>NUCLEOTIDE SEQUENCE</scope>
    <source>
        <strain evidence="6">TMW 2.2543</strain>
    </source>
</reference>
<dbReference type="Pfam" id="PF13458">
    <property type="entry name" value="Peripla_BP_6"/>
    <property type="match status" value="1"/>
</dbReference>
<keyword evidence="7" id="KW-1185">Reference proteome</keyword>
<keyword evidence="3" id="KW-0029">Amino-acid transport</keyword>
<feature type="domain" description="Leucine-binding protein" evidence="5">
    <location>
        <begin position="59"/>
        <end position="231"/>
    </location>
</feature>
<feature type="compositionally biased region" description="Polar residues" evidence="4">
    <location>
        <begin position="242"/>
        <end position="253"/>
    </location>
</feature>
<accession>A0ABT3WF74</accession>
<name>A0ABT3WF74_9PROT</name>
<proteinExistence type="inferred from homology"/>
<dbReference type="SUPFAM" id="SSF53822">
    <property type="entry name" value="Periplasmic binding protein-like I"/>
    <property type="match status" value="1"/>
</dbReference>
<evidence type="ECO:0000313" key="7">
    <source>
        <dbReference type="Proteomes" id="UP001165576"/>
    </source>
</evidence>
<keyword evidence="2" id="KW-0732">Signal</keyword>
<dbReference type="EMBL" id="JANIDY010000001">
    <property type="protein sequence ID" value="MCX5617765.1"/>
    <property type="molecule type" value="Genomic_DNA"/>
</dbReference>
<evidence type="ECO:0000256" key="3">
    <source>
        <dbReference type="ARBA" id="ARBA00022970"/>
    </source>
</evidence>
<feature type="compositionally biased region" description="Low complexity" evidence="4">
    <location>
        <begin position="267"/>
        <end position="276"/>
    </location>
</feature>
<dbReference type="PANTHER" id="PTHR30483:SF6">
    <property type="entry name" value="PERIPLASMIC BINDING PROTEIN OF ABC TRANSPORTER FOR NATURAL AMINO ACIDS"/>
    <property type="match status" value="1"/>
</dbReference>
<gene>
    <name evidence="6" type="ORF">NQF86_03630</name>
</gene>
<evidence type="ECO:0000313" key="6">
    <source>
        <dbReference type="EMBL" id="MCX5617765.1"/>
    </source>
</evidence>
<comment type="similarity">
    <text evidence="1">Belongs to the leucine-binding protein family.</text>
</comment>
<evidence type="ECO:0000256" key="2">
    <source>
        <dbReference type="ARBA" id="ARBA00022729"/>
    </source>
</evidence>
<organism evidence="6 7">
    <name type="scientific">Bombella pluederhausensis</name>
    <dbReference type="NCBI Taxonomy" id="2967336"/>
    <lineage>
        <taxon>Bacteria</taxon>
        <taxon>Pseudomonadati</taxon>
        <taxon>Pseudomonadota</taxon>
        <taxon>Alphaproteobacteria</taxon>
        <taxon>Acetobacterales</taxon>
        <taxon>Acetobacteraceae</taxon>
        <taxon>Bombella</taxon>
    </lineage>
</organism>
<keyword evidence="3" id="KW-0813">Transport</keyword>
<feature type="region of interest" description="Disordered" evidence="4">
    <location>
        <begin position="463"/>
        <end position="495"/>
    </location>
</feature>
<dbReference type="InterPro" id="IPR051010">
    <property type="entry name" value="BCAA_transport"/>
</dbReference>
<dbReference type="Gene3D" id="3.40.50.2300">
    <property type="match status" value="2"/>
</dbReference>
<dbReference type="CDD" id="cd06339">
    <property type="entry name" value="PBP1_YraM_LppC_lipoprotein-like"/>
    <property type="match status" value="1"/>
</dbReference>
<feature type="region of interest" description="Disordered" evidence="4">
    <location>
        <begin position="232"/>
        <end position="287"/>
    </location>
</feature>
<evidence type="ECO:0000259" key="5">
    <source>
        <dbReference type="Pfam" id="PF13458"/>
    </source>
</evidence>
<dbReference type="RefSeq" id="WP_266116231.1">
    <property type="nucleotide sequence ID" value="NZ_JANIDY010000001.1"/>
</dbReference>
<dbReference type="InterPro" id="IPR028081">
    <property type="entry name" value="Leu-bd"/>
</dbReference>
<evidence type="ECO:0000256" key="4">
    <source>
        <dbReference type="SAM" id="MobiDB-lite"/>
    </source>
</evidence>
<comment type="caution">
    <text evidence="6">The sequence shown here is derived from an EMBL/GenBank/DDBJ whole genome shotgun (WGS) entry which is preliminary data.</text>
</comment>
<dbReference type="Proteomes" id="UP001165576">
    <property type="component" value="Unassembled WGS sequence"/>
</dbReference>
<dbReference type="PANTHER" id="PTHR30483">
    <property type="entry name" value="LEUCINE-SPECIFIC-BINDING PROTEIN"/>
    <property type="match status" value="1"/>
</dbReference>
<dbReference type="InterPro" id="IPR028082">
    <property type="entry name" value="Peripla_BP_I"/>
</dbReference>
<feature type="compositionally biased region" description="Polar residues" evidence="4">
    <location>
        <begin position="484"/>
        <end position="495"/>
    </location>
</feature>
<dbReference type="PROSITE" id="PS51257">
    <property type="entry name" value="PROKAR_LIPOPROTEIN"/>
    <property type="match status" value="1"/>
</dbReference>
<protein>
    <submittedName>
        <fullName evidence="6">Penicillin-binding protein activator</fullName>
    </submittedName>
</protein>